<accession>A0A4R3YGZ7</accession>
<feature type="transmembrane region" description="Helical" evidence="7">
    <location>
        <begin position="294"/>
        <end position="311"/>
    </location>
</feature>
<sequence>MVWKIAGVVMLGPLMTTLDSTVVNISLSTLGKELNAPLTLIQWVTTGYLLALALMLPLSGWLVDRVGAKRIYLGCFTVFTLASMLCGIAGSANELIAARMLQGAAGGLLAPMAQMMLARIAGRNLARVMGIAVMPVLIGPILGPALAGFVLQHAGWRWLFYINLPVGIAAVLFAWYILPRDGHETVRRPFDLLGFMLLSPAIVMSLHGLEALANGAATYTHAELAAAVALLIAFFWHGARRGGEALIDLRLFRTRTFSAAAATQFLSNGVLLAGQMLFPLYLLTAGGRSPAETGLLFAPTGLGLLCMYPMMGRLTDRFGPRRVSSGGAIVALLGTLPFAVFDVAHMPTAAICVLFFIRGLGFSCINLPSLSAAYAAIPKASIPVATTALNICQRLGGPVATTGLVVFLHAQLGATASGGSEAYLSTLRLFCVIQALCAAAAMFLPMRTAKEPAGEVVSKLAVEAVAE</sequence>
<comment type="caution">
    <text evidence="9">The sequence shown here is derived from an EMBL/GenBank/DDBJ whole genome shotgun (WGS) entry which is preliminary data.</text>
</comment>
<dbReference type="Pfam" id="PF07690">
    <property type="entry name" value="MFS_1"/>
    <property type="match status" value="1"/>
</dbReference>
<feature type="transmembrane region" description="Helical" evidence="7">
    <location>
        <begin position="323"/>
        <end position="341"/>
    </location>
</feature>
<feature type="transmembrane region" description="Helical" evidence="7">
    <location>
        <begin position="347"/>
        <end position="374"/>
    </location>
</feature>
<evidence type="ECO:0000256" key="4">
    <source>
        <dbReference type="ARBA" id="ARBA00022692"/>
    </source>
</evidence>
<dbReference type="Proteomes" id="UP000295645">
    <property type="component" value="Unassembled WGS sequence"/>
</dbReference>
<dbReference type="PANTHER" id="PTHR42718">
    <property type="entry name" value="MAJOR FACILITATOR SUPERFAMILY MULTIDRUG TRANSPORTER MFSC"/>
    <property type="match status" value="1"/>
</dbReference>
<evidence type="ECO:0000256" key="5">
    <source>
        <dbReference type="ARBA" id="ARBA00022989"/>
    </source>
</evidence>
<dbReference type="PROSITE" id="PS50850">
    <property type="entry name" value="MFS"/>
    <property type="match status" value="1"/>
</dbReference>
<gene>
    <name evidence="9" type="ORF">EC912_11257</name>
</gene>
<dbReference type="InterPro" id="IPR004638">
    <property type="entry name" value="EmrB-like"/>
</dbReference>
<keyword evidence="10" id="KW-1185">Reference proteome</keyword>
<dbReference type="Gene3D" id="1.20.1250.20">
    <property type="entry name" value="MFS general substrate transporter like domains"/>
    <property type="match status" value="1"/>
</dbReference>
<feature type="transmembrane region" description="Helical" evidence="7">
    <location>
        <begin position="395"/>
        <end position="416"/>
    </location>
</feature>
<feature type="transmembrane region" description="Helical" evidence="7">
    <location>
        <begin position="158"/>
        <end position="178"/>
    </location>
</feature>
<evidence type="ECO:0000256" key="6">
    <source>
        <dbReference type="ARBA" id="ARBA00023136"/>
    </source>
</evidence>
<feature type="transmembrane region" description="Helical" evidence="7">
    <location>
        <begin position="71"/>
        <end position="90"/>
    </location>
</feature>
<dbReference type="GO" id="GO:0005886">
    <property type="term" value="C:plasma membrane"/>
    <property type="evidence" value="ECO:0007669"/>
    <property type="project" value="UniProtKB-SubCell"/>
</dbReference>
<dbReference type="GO" id="GO:0022857">
    <property type="term" value="F:transmembrane transporter activity"/>
    <property type="evidence" value="ECO:0007669"/>
    <property type="project" value="InterPro"/>
</dbReference>
<proteinExistence type="predicted"/>
<keyword evidence="2" id="KW-0813">Transport</keyword>
<evidence type="ECO:0000256" key="2">
    <source>
        <dbReference type="ARBA" id="ARBA00022448"/>
    </source>
</evidence>
<evidence type="ECO:0000256" key="7">
    <source>
        <dbReference type="SAM" id="Phobius"/>
    </source>
</evidence>
<dbReference type="SUPFAM" id="SSF103473">
    <property type="entry name" value="MFS general substrate transporter"/>
    <property type="match status" value="1"/>
</dbReference>
<feature type="domain" description="Major facilitator superfamily (MFS) profile" evidence="8">
    <location>
        <begin position="5"/>
        <end position="449"/>
    </location>
</feature>
<keyword evidence="6 7" id="KW-0472">Membrane</keyword>
<feature type="transmembrane region" description="Helical" evidence="7">
    <location>
        <begin position="190"/>
        <end position="209"/>
    </location>
</feature>
<evidence type="ECO:0000256" key="3">
    <source>
        <dbReference type="ARBA" id="ARBA00022475"/>
    </source>
</evidence>
<dbReference type="AlphaFoldDB" id="A0A4R3YGZ7"/>
<feature type="transmembrane region" description="Helical" evidence="7">
    <location>
        <begin position="40"/>
        <end position="59"/>
    </location>
</feature>
<keyword evidence="4 7" id="KW-0812">Transmembrane</keyword>
<feature type="transmembrane region" description="Helical" evidence="7">
    <location>
        <begin position="257"/>
        <end position="282"/>
    </location>
</feature>
<dbReference type="RefSeq" id="WP_207906897.1">
    <property type="nucleotide sequence ID" value="NZ_SMCS01000012.1"/>
</dbReference>
<dbReference type="NCBIfam" id="TIGR00711">
    <property type="entry name" value="efflux_EmrB"/>
    <property type="match status" value="1"/>
</dbReference>
<dbReference type="EMBL" id="SMCS01000012">
    <property type="protein sequence ID" value="TCV91311.1"/>
    <property type="molecule type" value="Genomic_DNA"/>
</dbReference>
<feature type="transmembrane region" description="Helical" evidence="7">
    <location>
        <begin position="215"/>
        <end position="236"/>
    </location>
</feature>
<feature type="transmembrane region" description="Helical" evidence="7">
    <location>
        <begin position="422"/>
        <end position="444"/>
    </location>
</feature>
<evidence type="ECO:0000313" key="10">
    <source>
        <dbReference type="Proteomes" id="UP000295645"/>
    </source>
</evidence>
<feature type="transmembrane region" description="Helical" evidence="7">
    <location>
        <begin position="129"/>
        <end position="152"/>
    </location>
</feature>
<feature type="transmembrane region" description="Helical" evidence="7">
    <location>
        <begin position="96"/>
        <end position="117"/>
    </location>
</feature>
<dbReference type="InterPro" id="IPR011701">
    <property type="entry name" value="MFS"/>
</dbReference>
<evidence type="ECO:0000313" key="9">
    <source>
        <dbReference type="EMBL" id="TCV91311.1"/>
    </source>
</evidence>
<comment type="subcellular location">
    <subcellularLocation>
        <location evidence="1">Cell membrane</location>
        <topology evidence="1">Multi-pass membrane protein</topology>
    </subcellularLocation>
</comment>
<dbReference type="PANTHER" id="PTHR42718:SF46">
    <property type="entry name" value="BLR6921 PROTEIN"/>
    <property type="match status" value="1"/>
</dbReference>
<keyword evidence="5 7" id="KW-1133">Transmembrane helix</keyword>
<name>A0A4R3YGZ7_9GAMM</name>
<dbReference type="Gene3D" id="1.20.1720.10">
    <property type="entry name" value="Multidrug resistance protein D"/>
    <property type="match status" value="1"/>
</dbReference>
<dbReference type="InterPro" id="IPR036259">
    <property type="entry name" value="MFS_trans_sf"/>
</dbReference>
<organism evidence="9 10">
    <name type="scientific">Luteibacter rhizovicinus</name>
    <dbReference type="NCBI Taxonomy" id="242606"/>
    <lineage>
        <taxon>Bacteria</taxon>
        <taxon>Pseudomonadati</taxon>
        <taxon>Pseudomonadota</taxon>
        <taxon>Gammaproteobacteria</taxon>
        <taxon>Lysobacterales</taxon>
        <taxon>Rhodanobacteraceae</taxon>
        <taxon>Luteibacter</taxon>
    </lineage>
</organism>
<protein>
    <submittedName>
        <fullName evidence="9">EmrB/QacA subfamily drug resistance transporter</fullName>
    </submittedName>
</protein>
<evidence type="ECO:0000259" key="8">
    <source>
        <dbReference type="PROSITE" id="PS50850"/>
    </source>
</evidence>
<evidence type="ECO:0000256" key="1">
    <source>
        <dbReference type="ARBA" id="ARBA00004651"/>
    </source>
</evidence>
<keyword evidence="3" id="KW-1003">Cell membrane</keyword>
<dbReference type="InterPro" id="IPR020846">
    <property type="entry name" value="MFS_dom"/>
</dbReference>
<reference evidence="9 10" key="1">
    <citation type="submission" date="2019-03" db="EMBL/GenBank/DDBJ databases">
        <title>Above-ground endophytic microbial communities from plants in different locations in the United States.</title>
        <authorList>
            <person name="Frank C."/>
        </authorList>
    </citation>
    <scope>NUCLEOTIDE SEQUENCE [LARGE SCALE GENOMIC DNA]</scope>
    <source>
        <strain evidence="9 10">LP_13_YM</strain>
    </source>
</reference>